<dbReference type="EMBL" id="JBHSNQ010000029">
    <property type="protein sequence ID" value="MFC5540592.1"/>
    <property type="molecule type" value="Genomic_DNA"/>
</dbReference>
<evidence type="ECO:0000259" key="7">
    <source>
        <dbReference type="Pfam" id="PF13086"/>
    </source>
</evidence>
<feature type="domain" description="DNA2/NAM7 helicase helicase" evidence="7">
    <location>
        <begin position="827"/>
        <end position="973"/>
    </location>
</feature>
<name>A0ABW0RCL5_9BACL</name>
<evidence type="ECO:0000256" key="2">
    <source>
        <dbReference type="ARBA" id="ARBA00022741"/>
    </source>
</evidence>
<dbReference type="InterPro" id="IPR041679">
    <property type="entry name" value="DNA2/NAM7-like_C"/>
</dbReference>
<evidence type="ECO:0000256" key="1">
    <source>
        <dbReference type="ARBA" id="ARBA00007913"/>
    </source>
</evidence>
<evidence type="ECO:0000256" key="5">
    <source>
        <dbReference type="ARBA" id="ARBA00022840"/>
    </source>
</evidence>
<evidence type="ECO:0000313" key="9">
    <source>
        <dbReference type="EMBL" id="MFC5540592.1"/>
    </source>
</evidence>
<feature type="coiled-coil region" evidence="6">
    <location>
        <begin position="429"/>
        <end position="508"/>
    </location>
</feature>
<dbReference type="CDD" id="cd17934">
    <property type="entry name" value="DEXXQc_Upf1-like"/>
    <property type="match status" value="1"/>
</dbReference>
<feature type="coiled-coil region" evidence="6">
    <location>
        <begin position="537"/>
        <end position="564"/>
    </location>
</feature>
<keyword evidence="2" id="KW-0547">Nucleotide-binding</keyword>
<sequence length="1257" mass="145960">MVQTVEAMKCFIVLTNTAREAIKEHFADEHAFFQLQSSFHVYLEKQSIEETSLSLAIYFDNEQNSNLAKKMNGRVVIIDCVFDSKNGLIAKNFRTKGKHTPVKTNRRKSMRIHFAPTRINGHTYPEAFLKTIAELPVAKDRYDYVNKRITSWEGYLKVLYKNANIDDIEARIQSVSYSSDCSVATLKLGGITNKEWKQIKGMNAYVKGVKSEIGEVVKTNAQQQTVDIELSPPISKLAKQQVFDFPSEQVTFSNASTKSQLNRLLKGFEHLKEGLAANPNLENFLFEDEPKVANRKNRLQIEFHNNLNEFQREAVLGALETEDLYVIQGPPGTGKTTVISEICYQNVKMGLKTLIASQSNLAVDNALGRLLSNKDIRILRYGRTDSIEEEGKKFIEENVAEYWKTQTFDALSKEISQHDQKEILLQQGIQACTSQIDHLKEKAAELEKEILRKNQAEKELEKAFDTISNLKKQIIALNKEKEKAEQTIETFQSSLNERSEKLKEIEQTLSSTGLDKIQLEINEARKHIEESEHFIHYVETKEKLEKAQSELQQVSNEIAFMESKILEVDELLAQLKSFKKLEEVEGFIETYGIRRGFVINQLFLDMEKIYQQLMELKPAIQISERIEKAIEYNQKTLRIPIDPVPLPPNHHYSLHEVNDFLDKLALAFKQRKINRQNGIPSIRGLYLRRLYVNGLLVQYQSLADESKLVFEKLKSAVTEQYLENLGLHESKLQSYKQKEVQLQQEIQQYERELAELPIENAGFIPSIDELQAVIQTLQEKIGRLEEQQESFHSYEEQKAQLNHEISEMEKELSQHQESLSNIQSELKELHRQGIMMERKVEQLQQIMKQNPELELEQTEERIKERHLQIEKYQRQIEMLPITKEIQKEWHSLLNQATEQDLDEIRKLYVKHANVIGTTCVASANKEFMDNYPIFDVVIIDEVSKATPPELLLPMLKGKKIILVGDHHQLPPLIGDDTFEETLEEIMKETDSFEEKRELEKLLEESLFERLYKHLPATNKKMLGIQYRMHEKIMRTIAPFYENGKESLQCGLDNSDEARDHKLDGHYVKRQEHLLWFDLPNQPAYFEERMKEGSSLFNKAELEWIRKLLIDLNEATAKAKEQGLLEKDSLKAVGVISYYREQVNRVNQLVEELHLPHLHIRTGSVDKFQGMEMDVILLSMVRNNPHGEIGFAKDYRRLNVALSRARELLMIVGSSDMFTMRPKKKETREMYQHLFNVVKQQQGIRKITKEPVTWNSSN</sequence>
<dbReference type="Proteomes" id="UP001595978">
    <property type="component" value="Unassembled WGS sequence"/>
</dbReference>
<protein>
    <submittedName>
        <fullName evidence="9">DEAD/DEAH box helicase</fullName>
    </submittedName>
</protein>
<keyword evidence="4 9" id="KW-0347">Helicase</keyword>
<dbReference type="GO" id="GO:0004386">
    <property type="term" value="F:helicase activity"/>
    <property type="evidence" value="ECO:0007669"/>
    <property type="project" value="UniProtKB-KW"/>
</dbReference>
<comment type="caution">
    <text evidence="9">The sequence shown here is derived from an EMBL/GenBank/DDBJ whole genome shotgun (WGS) entry which is preliminary data.</text>
</comment>
<evidence type="ECO:0000256" key="4">
    <source>
        <dbReference type="ARBA" id="ARBA00022806"/>
    </source>
</evidence>
<dbReference type="Gene3D" id="3.40.50.300">
    <property type="entry name" value="P-loop containing nucleotide triphosphate hydrolases"/>
    <property type="match status" value="3"/>
</dbReference>
<feature type="coiled-coil region" evidence="6">
    <location>
        <begin position="725"/>
        <end position="875"/>
    </location>
</feature>
<evidence type="ECO:0000259" key="8">
    <source>
        <dbReference type="Pfam" id="PF13087"/>
    </source>
</evidence>
<comment type="similarity">
    <text evidence="1">Belongs to the DNA2/NAM7 helicase family.</text>
</comment>
<feature type="domain" description="DNA2/NAM7 helicase-like C-terminal" evidence="8">
    <location>
        <begin position="1002"/>
        <end position="1214"/>
    </location>
</feature>
<dbReference type="RefSeq" id="WP_390308756.1">
    <property type="nucleotide sequence ID" value="NZ_JBHSNQ010000029.1"/>
</dbReference>
<dbReference type="CDD" id="cd18808">
    <property type="entry name" value="SF1_C_Upf1"/>
    <property type="match status" value="1"/>
</dbReference>
<proteinExistence type="inferred from homology"/>
<dbReference type="InterPro" id="IPR027417">
    <property type="entry name" value="P-loop_NTPase"/>
</dbReference>
<organism evidence="9 10">
    <name type="scientific">Ureibacillus suwonensis</name>
    <dbReference type="NCBI Taxonomy" id="313007"/>
    <lineage>
        <taxon>Bacteria</taxon>
        <taxon>Bacillati</taxon>
        <taxon>Bacillota</taxon>
        <taxon>Bacilli</taxon>
        <taxon>Bacillales</taxon>
        <taxon>Caryophanaceae</taxon>
        <taxon>Ureibacillus</taxon>
    </lineage>
</organism>
<evidence type="ECO:0000256" key="3">
    <source>
        <dbReference type="ARBA" id="ARBA00022801"/>
    </source>
</evidence>
<keyword evidence="10" id="KW-1185">Reference proteome</keyword>
<gene>
    <name evidence="9" type="ORF">ACFPOH_02205</name>
</gene>
<evidence type="ECO:0000313" key="10">
    <source>
        <dbReference type="Proteomes" id="UP001595978"/>
    </source>
</evidence>
<dbReference type="InterPro" id="IPR050534">
    <property type="entry name" value="Coronavir_polyprotein_1ab"/>
</dbReference>
<dbReference type="PANTHER" id="PTHR43788">
    <property type="entry name" value="DNA2/NAM7 HELICASE FAMILY MEMBER"/>
    <property type="match status" value="1"/>
</dbReference>
<dbReference type="InterPro" id="IPR047187">
    <property type="entry name" value="SF1_C_Upf1"/>
</dbReference>
<accession>A0ABW0RCL5</accession>
<keyword evidence="6" id="KW-0175">Coiled coil</keyword>
<dbReference type="SUPFAM" id="SSF52540">
    <property type="entry name" value="P-loop containing nucleoside triphosphate hydrolases"/>
    <property type="match status" value="1"/>
</dbReference>
<reference evidence="10" key="1">
    <citation type="journal article" date="2019" name="Int. J. Syst. Evol. Microbiol.">
        <title>The Global Catalogue of Microorganisms (GCM) 10K type strain sequencing project: providing services to taxonomists for standard genome sequencing and annotation.</title>
        <authorList>
            <consortium name="The Broad Institute Genomics Platform"/>
            <consortium name="The Broad Institute Genome Sequencing Center for Infectious Disease"/>
            <person name="Wu L."/>
            <person name="Ma J."/>
        </authorList>
    </citation>
    <scope>NUCLEOTIDE SEQUENCE [LARGE SCALE GENOMIC DNA]</scope>
    <source>
        <strain evidence="10">CCUG 56331</strain>
    </source>
</reference>
<keyword evidence="3" id="KW-0378">Hydrolase</keyword>
<feature type="domain" description="DNA2/NAM7 helicase helicase" evidence="7">
    <location>
        <begin position="306"/>
        <end position="518"/>
    </location>
</feature>
<dbReference type="PANTHER" id="PTHR43788:SF8">
    <property type="entry name" value="DNA-BINDING PROTEIN SMUBP-2"/>
    <property type="match status" value="1"/>
</dbReference>
<dbReference type="Pfam" id="PF13087">
    <property type="entry name" value="AAA_12"/>
    <property type="match status" value="1"/>
</dbReference>
<dbReference type="InterPro" id="IPR041677">
    <property type="entry name" value="DNA2/NAM7_AAA_11"/>
</dbReference>
<evidence type="ECO:0000256" key="6">
    <source>
        <dbReference type="SAM" id="Coils"/>
    </source>
</evidence>
<keyword evidence="5" id="KW-0067">ATP-binding</keyword>
<dbReference type="Pfam" id="PF13086">
    <property type="entry name" value="AAA_11"/>
    <property type="match status" value="2"/>
</dbReference>